<protein>
    <submittedName>
        <fullName evidence="1">Genomic scaffold, ProqFM164S02</fullName>
    </submittedName>
</protein>
<dbReference type="AlphaFoldDB" id="W6QFD4"/>
<accession>W6QFD4</accession>
<evidence type="ECO:0000313" key="1">
    <source>
        <dbReference type="EMBL" id="CDM32844.1"/>
    </source>
</evidence>
<dbReference type="EMBL" id="HG792016">
    <property type="protein sequence ID" value="CDM32844.1"/>
    <property type="molecule type" value="Genomic_DNA"/>
</dbReference>
<keyword evidence="2" id="KW-1185">Reference proteome</keyword>
<organism evidence="1 2">
    <name type="scientific">Penicillium roqueforti (strain FM164)</name>
    <dbReference type="NCBI Taxonomy" id="1365484"/>
    <lineage>
        <taxon>Eukaryota</taxon>
        <taxon>Fungi</taxon>
        <taxon>Dikarya</taxon>
        <taxon>Ascomycota</taxon>
        <taxon>Pezizomycotina</taxon>
        <taxon>Eurotiomycetes</taxon>
        <taxon>Eurotiomycetidae</taxon>
        <taxon>Eurotiales</taxon>
        <taxon>Aspergillaceae</taxon>
        <taxon>Penicillium</taxon>
    </lineage>
</organism>
<name>W6QFD4_PENRF</name>
<reference evidence="1" key="1">
    <citation type="journal article" date="2014" name="Nat. Commun.">
        <title>Multiple recent horizontal transfers of a large genomic region in cheese making fungi.</title>
        <authorList>
            <person name="Cheeseman K."/>
            <person name="Ropars J."/>
            <person name="Renault P."/>
            <person name="Dupont J."/>
            <person name="Gouzy J."/>
            <person name="Branca A."/>
            <person name="Abraham A.L."/>
            <person name="Ceppi M."/>
            <person name="Conseiller E."/>
            <person name="Debuchy R."/>
            <person name="Malagnac F."/>
            <person name="Goarin A."/>
            <person name="Silar P."/>
            <person name="Lacoste S."/>
            <person name="Sallet E."/>
            <person name="Bensimon A."/>
            <person name="Giraud T."/>
            <person name="Brygoo Y."/>
        </authorList>
    </citation>
    <scope>NUCLEOTIDE SEQUENCE [LARGE SCALE GENOMIC DNA]</scope>
    <source>
        <strain evidence="1">FM164</strain>
    </source>
</reference>
<evidence type="ECO:0000313" key="2">
    <source>
        <dbReference type="Proteomes" id="UP000030686"/>
    </source>
</evidence>
<proteinExistence type="predicted"/>
<dbReference type="Proteomes" id="UP000030686">
    <property type="component" value="Unassembled WGS sequence"/>
</dbReference>
<gene>
    <name evidence="1" type="ORF">PROQFM164_S02g002995</name>
</gene>
<sequence length="65" mass="7569">MSPHSSFIFECFRSEEPLYRPFGSDELEGYEAKEIWTCDQNFLSTMAFRLKESLLFGAEVSVNHL</sequence>